<sequence>MCPFAENKVDMKRIVFWCTLVSAFVSCAEIVNDYPETRSGADSDKVGLSDIARLISSLPIGEEQLGEVYDAVSSSSSNGYDEEYMMSDLFSSPGKGVGDSETKASRYKTPMKDLIEDYLKNTATKAGAVDVEKYINSMIDSGVQIYWPFSENWDGSSYPVVTFDPGYGAESNYGYEIRIDSGGATVVDSVLVDEELAKTRPVWVINTNDDSAFTPYDMYLSKSSASEVTKAAGTEVEKRLYLQDLTLLRNYDSWFGGASEIFVKCGSASGFKASTDDELKQYHASLTDFMIVVKRKDIGKTIPFEALLVSDFTSQIEKIAFFMIEDDGGTTTNWKCSATVKYQSKSYGFDIDIPYKDKDDIIWRGQLASGFFSGGEVHGRFGDAVVTFRLE</sequence>
<organism evidence="1">
    <name type="scientific">uncultured bacterium fosmid pJB28H11</name>
    <dbReference type="NCBI Taxonomy" id="1478062"/>
    <lineage>
        <taxon>Bacteria</taxon>
        <taxon>environmental samples</taxon>
    </lineage>
</organism>
<proteinExistence type="predicted"/>
<protein>
    <submittedName>
        <fullName evidence="1">Uncharacterized protein</fullName>
    </submittedName>
</protein>
<accession>A0A0H3U9L4</accession>
<dbReference type="AlphaFoldDB" id="A0A0H3U9L4"/>
<dbReference type="EMBL" id="KF540234">
    <property type="protein sequence ID" value="AIF26488.1"/>
    <property type="molecule type" value="Genomic_DNA"/>
</dbReference>
<evidence type="ECO:0000313" key="1">
    <source>
        <dbReference type="EMBL" id="AIF26488.1"/>
    </source>
</evidence>
<reference evidence="1" key="1">
    <citation type="submission" date="2013-08" db="EMBL/GenBank/DDBJ databases">
        <title>Comparison of modified E. coli strains.</title>
        <authorList>
            <person name="Juergensen J."/>
            <person name="Bonge A."/>
            <person name="Streit W.R."/>
        </authorList>
    </citation>
    <scope>NUCLEOTIDE SEQUENCE</scope>
</reference>
<name>A0A0H3U9L4_9BACT</name>